<feature type="transmembrane region" description="Helical" evidence="5">
    <location>
        <begin position="69"/>
        <end position="88"/>
    </location>
</feature>
<dbReference type="PANTHER" id="PTHR35529:SF2">
    <property type="entry name" value="SPORULATION PROTEIN YTAF-RELATED"/>
    <property type="match status" value="1"/>
</dbReference>
<dbReference type="NCBIfam" id="TIGR02840">
    <property type="entry name" value="spore_YtaF"/>
    <property type="match status" value="1"/>
</dbReference>
<evidence type="ECO:0000256" key="5">
    <source>
        <dbReference type="SAM" id="Phobius"/>
    </source>
</evidence>
<dbReference type="Proteomes" id="UP000184386">
    <property type="component" value="Unassembled WGS sequence"/>
</dbReference>
<dbReference type="InterPro" id="IPR014205">
    <property type="entry name" value="Spore_YtaF"/>
</dbReference>
<gene>
    <name evidence="6" type="ORF">SAMN02745136_01884</name>
</gene>
<accession>A0A1M6Q6R2</accession>
<dbReference type="EMBL" id="FRAC01000009">
    <property type="protein sequence ID" value="SHK15820.1"/>
    <property type="molecule type" value="Genomic_DNA"/>
</dbReference>
<reference evidence="6 7" key="1">
    <citation type="submission" date="2016-11" db="EMBL/GenBank/DDBJ databases">
        <authorList>
            <person name="Jaros S."/>
            <person name="Januszkiewicz K."/>
            <person name="Wedrychowicz H."/>
        </authorList>
    </citation>
    <scope>NUCLEOTIDE SEQUENCE [LARGE SCALE GENOMIC DNA]</scope>
    <source>
        <strain evidence="6 7">DSM 15929</strain>
    </source>
</reference>
<keyword evidence="4 5" id="KW-0472">Membrane</keyword>
<dbReference type="PANTHER" id="PTHR35529">
    <property type="entry name" value="MANGANESE EFFLUX PUMP MNTP-RELATED"/>
    <property type="match status" value="1"/>
</dbReference>
<proteinExistence type="predicted"/>
<protein>
    <submittedName>
        <fullName evidence="6">Putative sporulation protein YtaF</fullName>
    </submittedName>
</protein>
<dbReference type="RefSeq" id="WP_084124055.1">
    <property type="nucleotide sequence ID" value="NZ_FRAC01000009.1"/>
</dbReference>
<evidence type="ECO:0000313" key="7">
    <source>
        <dbReference type="Proteomes" id="UP000184386"/>
    </source>
</evidence>
<keyword evidence="7" id="KW-1185">Reference proteome</keyword>
<sequence>MFYLLLKIAESVLFVAALSTDALIASLAYGSNKIKIPFLSVQVIAFLCTGILGISLLLGVFLMPYIPAGLLKLISFLILLFLGIGRLMDNLIKMIINKHSTLKKEFQFHMFNLNFILNIYANPKEADLDQSKILSPKEAFTLGVALSIDSMAAGVGAALGNINIVAVIISSLILSNISIKSGELIGRKISDKVPIQISWLGGILLIALAFLRLL</sequence>
<evidence type="ECO:0000256" key="1">
    <source>
        <dbReference type="ARBA" id="ARBA00022475"/>
    </source>
</evidence>
<keyword evidence="1" id="KW-1003">Cell membrane</keyword>
<dbReference type="AlphaFoldDB" id="A0A1M6Q6R2"/>
<dbReference type="Pfam" id="PF02659">
    <property type="entry name" value="Mntp"/>
    <property type="match status" value="1"/>
</dbReference>
<name>A0A1M6Q6R2_9FIRM</name>
<evidence type="ECO:0000313" key="6">
    <source>
        <dbReference type="EMBL" id="SHK15820.1"/>
    </source>
</evidence>
<dbReference type="OrthoDB" id="1650809at2"/>
<evidence type="ECO:0000256" key="3">
    <source>
        <dbReference type="ARBA" id="ARBA00022989"/>
    </source>
</evidence>
<dbReference type="InterPro" id="IPR003810">
    <property type="entry name" value="Mntp/YtaF"/>
</dbReference>
<evidence type="ECO:0000256" key="4">
    <source>
        <dbReference type="ARBA" id="ARBA00023136"/>
    </source>
</evidence>
<feature type="transmembrane region" description="Helical" evidence="5">
    <location>
        <begin position="43"/>
        <end position="63"/>
    </location>
</feature>
<feature type="transmembrane region" description="Helical" evidence="5">
    <location>
        <begin position="193"/>
        <end position="211"/>
    </location>
</feature>
<dbReference type="STRING" id="1121322.SAMN02745136_01884"/>
<evidence type="ECO:0000256" key="2">
    <source>
        <dbReference type="ARBA" id="ARBA00022692"/>
    </source>
</evidence>
<organism evidence="6 7">
    <name type="scientific">Anaerocolumna jejuensis DSM 15929</name>
    <dbReference type="NCBI Taxonomy" id="1121322"/>
    <lineage>
        <taxon>Bacteria</taxon>
        <taxon>Bacillati</taxon>
        <taxon>Bacillota</taxon>
        <taxon>Clostridia</taxon>
        <taxon>Lachnospirales</taxon>
        <taxon>Lachnospiraceae</taxon>
        <taxon>Anaerocolumna</taxon>
    </lineage>
</organism>
<feature type="transmembrane region" description="Helical" evidence="5">
    <location>
        <begin position="140"/>
        <end position="173"/>
    </location>
</feature>
<feature type="transmembrane region" description="Helical" evidence="5">
    <location>
        <begin position="12"/>
        <end position="31"/>
    </location>
</feature>
<keyword evidence="3 5" id="KW-1133">Transmembrane helix</keyword>
<keyword evidence="2 5" id="KW-0812">Transmembrane</keyword>